<dbReference type="SUPFAM" id="SSF51735">
    <property type="entry name" value="NAD(P)-binding Rossmann-fold domains"/>
    <property type="match status" value="1"/>
</dbReference>
<dbReference type="InterPro" id="IPR020843">
    <property type="entry name" value="ER"/>
</dbReference>
<evidence type="ECO:0000313" key="2">
    <source>
        <dbReference type="EMBL" id="MCY4725317.1"/>
    </source>
</evidence>
<dbReference type="InterPro" id="IPR013154">
    <property type="entry name" value="ADH-like_N"/>
</dbReference>
<dbReference type="RefSeq" id="WP_268110122.1">
    <property type="nucleotide sequence ID" value="NZ_JAPPUX010000001.1"/>
</dbReference>
<evidence type="ECO:0000313" key="3">
    <source>
        <dbReference type="Proteomes" id="UP001074726"/>
    </source>
</evidence>
<evidence type="ECO:0000259" key="1">
    <source>
        <dbReference type="SMART" id="SM00829"/>
    </source>
</evidence>
<feature type="domain" description="Enoyl reductase (ER)" evidence="1">
    <location>
        <begin position="10"/>
        <end position="312"/>
    </location>
</feature>
<gene>
    <name evidence="2" type="ORF">NYO98_03425</name>
</gene>
<dbReference type="EMBL" id="JAPPUX010000001">
    <property type="protein sequence ID" value="MCY4725317.1"/>
    <property type="molecule type" value="Genomic_DNA"/>
</dbReference>
<dbReference type="Gene3D" id="3.40.50.720">
    <property type="entry name" value="NAD(P)-binding Rossmann-like Domain"/>
    <property type="match status" value="1"/>
</dbReference>
<dbReference type="SUPFAM" id="SSF50129">
    <property type="entry name" value="GroES-like"/>
    <property type="match status" value="1"/>
</dbReference>
<dbReference type="PANTHER" id="PTHR44013:SF1">
    <property type="entry name" value="ZINC-TYPE ALCOHOL DEHYDROGENASE-LIKE PROTEIN C16A3.02C"/>
    <property type="match status" value="1"/>
</dbReference>
<dbReference type="Gene3D" id="3.90.180.10">
    <property type="entry name" value="Medium-chain alcohol dehydrogenases, catalytic domain"/>
    <property type="match status" value="1"/>
</dbReference>
<dbReference type="CDD" id="cd08267">
    <property type="entry name" value="MDR1"/>
    <property type="match status" value="1"/>
</dbReference>
<comment type="caution">
    <text evidence="2">The sequence shown here is derived from an EMBL/GenBank/DDBJ whole genome shotgun (WGS) entry which is preliminary data.</text>
</comment>
<proteinExistence type="predicted"/>
<dbReference type="PANTHER" id="PTHR44013">
    <property type="entry name" value="ZINC-TYPE ALCOHOL DEHYDROGENASE-LIKE PROTEIN C16A3.02C"/>
    <property type="match status" value="1"/>
</dbReference>
<dbReference type="Pfam" id="PF08240">
    <property type="entry name" value="ADH_N"/>
    <property type="match status" value="1"/>
</dbReference>
<accession>A0ABT4C8N0</accession>
<organism evidence="2 3">
    <name type="scientific">Nocardioides pini</name>
    <dbReference type="NCBI Taxonomy" id="2975053"/>
    <lineage>
        <taxon>Bacteria</taxon>
        <taxon>Bacillati</taxon>
        <taxon>Actinomycetota</taxon>
        <taxon>Actinomycetes</taxon>
        <taxon>Propionibacteriales</taxon>
        <taxon>Nocardioidaceae</taxon>
        <taxon>Nocardioides</taxon>
    </lineage>
</organism>
<dbReference type="InterPro" id="IPR036291">
    <property type="entry name" value="NAD(P)-bd_dom_sf"/>
</dbReference>
<name>A0ABT4C8N0_9ACTN</name>
<dbReference type="InterPro" id="IPR052733">
    <property type="entry name" value="Chloroplast_QOR"/>
</dbReference>
<reference evidence="2" key="1">
    <citation type="submission" date="2022-08" db="EMBL/GenBank/DDBJ databases">
        <title>Genome sequencing of Nocardioides sp. STR2.</title>
        <authorList>
            <person name="So Y."/>
        </authorList>
    </citation>
    <scope>NUCLEOTIDE SEQUENCE</scope>
    <source>
        <strain evidence="2">STR2</strain>
    </source>
</reference>
<sequence length="314" mass="32315">MRAAVVERYGPPEVVTVREVAAPEVGKGQVLVRVRAAAVTSADARIRGARFPRGFAPMARLAFGVRRPRRAVLGAVLSGVVEQVGPGVVDLAVGDEVCGTTGMRFGAHAELAAVRADRLVRTPAGVSHEEAAGLLFGALTALHFLRDRVRPGDRVLVNGASGAIGTSAVQLARLAGGVVTAVCSAANAQLVRDLGAESVVDHTTTRLADLPETYDVVLDAVGTIDVAGGRALLAPGGVLLLAVADLAGTLRAQTRRDVVAGPAPERAADVTHLLDLVASGDLRVVVRALPLDDVVEAHRVVDSGRKVGNLVVTP</sequence>
<dbReference type="SMART" id="SM00829">
    <property type="entry name" value="PKS_ER"/>
    <property type="match status" value="1"/>
</dbReference>
<dbReference type="Pfam" id="PF13602">
    <property type="entry name" value="ADH_zinc_N_2"/>
    <property type="match status" value="1"/>
</dbReference>
<keyword evidence="3" id="KW-1185">Reference proteome</keyword>
<dbReference type="Proteomes" id="UP001074726">
    <property type="component" value="Unassembled WGS sequence"/>
</dbReference>
<protein>
    <submittedName>
        <fullName evidence="2">NAD(P)-dependent alcohol dehydrogenase</fullName>
    </submittedName>
</protein>
<dbReference type="InterPro" id="IPR011032">
    <property type="entry name" value="GroES-like_sf"/>
</dbReference>